<feature type="coiled-coil region" evidence="7">
    <location>
        <begin position="114"/>
        <end position="166"/>
    </location>
</feature>
<keyword evidence="3 6" id="KW-0963">Cytoplasm</keyword>
<dbReference type="AlphaFoldDB" id="A0A0D9APT9"/>
<dbReference type="FunFam" id="1.10.132.20:FF:000001">
    <property type="entry name" value="Ribosome-recycling factor"/>
    <property type="match status" value="1"/>
</dbReference>
<dbReference type="InterPro" id="IPR023584">
    <property type="entry name" value="Ribosome_recyc_fac_dom"/>
</dbReference>
<evidence type="ECO:0000259" key="8">
    <source>
        <dbReference type="Pfam" id="PF01765"/>
    </source>
</evidence>
<keyword evidence="4 6" id="KW-0648">Protein biosynthesis</keyword>
<dbReference type="EMBL" id="JYHV01000013">
    <property type="protein sequence ID" value="KJH83045.1"/>
    <property type="molecule type" value="Genomic_DNA"/>
</dbReference>
<dbReference type="PANTHER" id="PTHR20982:SF3">
    <property type="entry name" value="MITOCHONDRIAL RIBOSOME RECYCLING FACTOR PSEUDO 1"/>
    <property type="match status" value="1"/>
</dbReference>
<dbReference type="GO" id="GO:0005829">
    <property type="term" value="C:cytosol"/>
    <property type="evidence" value="ECO:0007669"/>
    <property type="project" value="GOC"/>
</dbReference>
<name>A0A0D9APT9_STUST</name>
<dbReference type="Gene3D" id="1.10.132.20">
    <property type="entry name" value="Ribosome-recycling factor"/>
    <property type="match status" value="1"/>
</dbReference>
<dbReference type="HAMAP" id="MF_00040">
    <property type="entry name" value="RRF"/>
    <property type="match status" value="1"/>
</dbReference>
<protein>
    <recommendedName>
        <fullName evidence="6">Ribosome-recycling factor</fullName>
        <shortName evidence="6">RRF</shortName>
    </recommendedName>
    <alternativeName>
        <fullName evidence="6">Ribosome-releasing factor</fullName>
    </alternativeName>
</protein>
<accession>A0A0D9APT9</accession>
<evidence type="ECO:0000256" key="2">
    <source>
        <dbReference type="ARBA" id="ARBA00005912"/>
    </source>
</evidence>
<evidence type="ECO:0000313" key="9">
    <source>
        <dbReference type="EMBL" id="KJH83045.1"/>
    </source>
</evidence>
<dbReference type="InterPro" id="IPR036191">
    <property type="entry name" value="RRF_sf"/>
</dbReference>
<evidence type="ECO:0000256" key="5">
    <source>
        <dbReference type="ARBA" id="ARBA00025050"/>
    </source>
</evidence>
<dbReference type="Pfam" id="PF01765">
    <property type="entry name" value="RRF"/>
    <property type="match status" value="1"/>
</dbReference>
<sequence length="185" mass="20616">MINEIKQDAQERMKKTLESLGHAFAKIRTGRAHPSILDSVMVSYYGSDTPLRQIANVIAEDSRTLALTVFDKGMIQAVEKAIMTSDLGLNPATAGTTIRVPMPALTEETRKGYTKQARAEAENARVAVRNIRRDAIAQLKDLVKEKEISEDEERRAQDDVQKLTDKYVAEIDKALEGKENDLMAV</sequence>
<evidence type="ECO:0000256" key="6">
    <source>
        <dbReference type="HAMAP-Rule" id="MF_00040"/>
    </source>
</evidence>
<dbReference type="GO" id="GO:0002184">
    <property type="term" value="P:cytoplasmic translational termination"/>
    <property type="evidence" value="ECO:0007669"/>
    <property type="project" value="TreeGrafter"/>
</dbReference>
<evidence type="ECO:0000256" key="4">
    <source>
        <dbReference type="ARBA" id="ARBA00022917"/>
    </source>
</evidence>
<feature type="domain" description="Ribosome recycling factor" evidence="8">
    <location>
        <begin position="22"/>
        <end position="183"/>
    </location>
</feature>
<dbReference type="InterPro" id="IPR002661">
    <property type="entry name" value="Ribosome_recyc_fac"/>
</dbReference>
<comment type="caution">
    <text evidence="9">The sequence shown here is derived from an EMBL/GenBank/DDBJ whole genome shotgun (WGS) entry which is preliminary data.</text>
</comment>
<dbReference type="Proteomes" id="UP000032487">
    <property type="component" value="Unassembled WGS sequence"/>
</dbReference>
<dbReference type="FunFam" id="3.30.1360.40:FF:000001">
    <property type="entry name" value="Ribosome-recycling factor"/>
    <property type="match status" value="1"/>
</dbReference>
<evidence type="ECO:0000256" key="7">
    <source>
        <dbReference type="SAM" id="Coils"/>
    </source>
</evidence>
<reference evidence="9 10" key="1">
    <citation type="submission" date="2015-02" db="EMBL/GenBank/DDBJ databases">
        <title>Draft genome sequence of Pseudomonas stutzeri NT0128 isolated from wheat (Triticum turgidum) rhizosphere.</title>
        <authorList>
            <person name="Tovi N."/>
            <person name="Frenk S."/>
            <person name="Hadar Y."/>
            <person name="Minz D."/>
        </authorList>
    </citation>
    <scope>NUCLEOTIDE SEQUENCE [LARGE SCALE GENOMIC DNA]</scope>
    <source>
        <strain evidence="9 10">NT0128</strain>
    </source>
</reference>
<dbReference type="NCBIfam" id="TIGR00496">
    <property type="entry name" value="frr"/>
    <property type="match status" value="1"/>
</dbReference>
<dbReference type="SUPFAM" id="SSF55194">
    <property type="entry name" value="Ribosome recycling factor, RRF"/>
    <property type="match status" value="1"/>
</dbReference>
<gene>
    <name evidence="6" type="primary">frr</name>
    <name evidence="9" type="ORF">UF78_06650</name>
</gene>
<evidence type="ECO:0000256" key="3">
    <source>
        <dbReference type="ARBA" id="ARBA00022490"/>
    </source>
</evidence>
<dbReference type="PATRIC" id="fig|316.101.peg.322"/>
<dbReference type="PANTHER" id="PTHR20982">
    <property type="entry name" value="RIBOSOME RECYCLING FACTOR"/>
    <property type="match status" value="1"/>
</dbReference>
<organism evidence="9 10">
    <name type="scientific">Stutzerimonas stutzeri</name>
    <name type="common">Pseudomonas stutzeri</name>
    <dbReference type="NCBI Taxonomy" id="316"/>
    <lineage>
        <taxon>Bacteria</taxon>
        <taxon>Pseudomonadati</taxon>
        <taxon>Pseudomonadota</taxon>
        <taxon>Gammaproteobacteria</taxon>
        <taxon>Pseudomonadales</taxon>
        <taxon>Pseudomonadaceae</taxon>
        <taxon>Stutzerimonas</taxon>
    </lineage>
</organism>
<comment type="similarity">
    <text evidence="2 6">Belongs to the RRF family.</text>
</comment>
<dbReference type="GO" id="GO:0043023">
    <property type="term" value="F:ribosomal large subunit binding"/>
    <property type="evidence" value="ECO:0007669"/>
    <property type="project" value="TreeGrafter"/>
</dbReference>
<proteinExistence type="inferred from homology"/>
<dbReference type="RefSeq" id="WP_045161286.1">
    <property type="nucleotide sequence ID" value="NZ_JYHV01000013.1"/>
</dbReference>
<comment type="function">
    <text evidence="5 6">Responsible for the release of ribosomes from messenger RNA at the termination of protein biosynthesis. May increase the efficiency of translation by recycling ribosomes from one round of translation to another.</text>
</comment>
<dbReference type="Gene3D" id="3.30.1360.40">
    <property type="match status" value="1"/>
</dbReference>
<dbReference type="OrthoDB" id="9804006at2"/>
<keyword evidence="7" id="KW-0175">Coiled coil</keyword>
<evidence type="ECO:0000313" key="10">
    <source>
        <dbReference type="Proteomes" id="UP000032487"/>
    </source>
</evidence>
<evidence type="ECO:0000256" key="1">
    <source>
        <dbReference type="ARBA" id="ARBA00004496"/>
    </source>
</evidence>
<comment type="subcellular location">
    <subcellularLocation>
        <location evidence="1 6">Cytoplasm</location>
    </subcellularLocation>
</comment>
<dbReference type="CDD" id="cd00520">
    <property type="entry name" value="RRF"/>
    <property type="match status" value="1"/>
</dbReference>